<proteinExistence type="predicted"/>
<evidence type="ECO:0000313" key="2">
    <source>
        <dbReference type="EMBL" id="RTE69403.1"/>
    </source>
</evidence>
<accession>A0A430L0Z0</accession>
<protein>
    <submittedName>
        <fullName evidence="2">Uncharacterized protein</fullName>
    </submittedName>
</protein>
<dbReference type="AlphaFoldDB" id="A0A430L0Z0"/>
<feature type="region of interest" description="Disordered" evidence="1">
    <location>
        <begin position="143"/>
        <end position="166"/>
    </location>
</feature>
<sequence length="202" mass="22034">MQQKQPPDFTARPSAHPSPGQPASDREAGEQGVQWTGVKESSRAVTPPSPIIERVPSKLPPRKAPGRAQPTYLSPPAPNNDDDDKFPIRQRQQRGSTQLPPRASTTPRPSSPSHPFPFILRPSILSSFFFPSWLLEADSSTTPISISSKQQADQQRERPDGKPPVSALLRKCQRLSASAPGACTAAQKTRHPSISIPSQQQQ</sequence>
<feature type="region of interest" description="Disordered" evidence="1">
    <location>
        <begin position="1"/>
        <end position="117"/>
    </location>
</feature>
<organism evidence="2 3">
    <name type="scientific">Fusarium euwallaceae</name>
    <dbReference type="NCBI Taxonomy" id="1147111"/>
    <lineage>
        <taxon>Eukaryota</taxon>
        <taxon>Fungi</taxon>
        <taxon>Dikarya</taxon>
        <taxon>Ascomycota</taxon>
        <taxon>Pezizomycotina</taxon>
        <taxon>Sordariomycetes</taxon>
        <taxon>Hypocreomycetidae</taxon>
        <taxon>Hypocreales</taxon>
        <taxon>Nectriaceae</taxon>
        <taxon>Fusarium</taxon>
        <taxon>Fusarium solani species complex</taxon>
    </lineage>
</organism>
<dbReference type="Proteomes" id="UP000287124">
    <property type="component" value="Unassembled WGS sequence"/>
</dbReference>
<keyword evidence="3" id="KW-1185">Reference proteome</keyword>
<feature type="region of interest" description="Disordered" evidence="1">
    <location>
        <begin position="178"/>
        <end position="202"/>
    </location>
</feature>
<evidence type="ECO:0000313" key="3">
    <source>
        <dbReference type="Proteomes" id="UP000287124"/>
    </source>
</evidence>
<name>A0A430L0Z0_9HYPO</name>
<gene>
    <name evidence="2" type="ORF">BHE90_016220</name>
</gene>
<dbReference type="EMBL" id="MIKF01000583">
    <property type="protein sequence ID" value="RTE69403.1"/>
    <property type="molecule type" value="Genomic_DNA"/>
</dbReference>
<comment type="caution">
    <text evidence="2">The sequence shown here is derived from an EMBL/GenBank/DDBJ whole genome shotgun (WGS) entry which is preliminary data.</text>
</comment>
<reference evidence="2 3" key="1">
    <citation type="submission" date="2017-06" db="EMBL/GenBank/DDBJ databases">
        <title>Comparative genomic analysis of Ambrosia Fusariam Clade fungi.</title>
        <authorList>
            <person name="Stajich J.E."/>
            <person name="Carrillo J."/>
            <person name="Kijimoto T."/>
            <person name="Eskalen A."/>
            <person name="O'Donnell K."/>
            <person name="Kasson M."/>
        </authorList>
    </citation>
    <scope>NUCLEOTIDE SEQUENCE [LARGE SCALE GENOMIC DNA]</scope>
    <source>
        <strain evidence="2 3">UCR1854</strain>
    </source>
</reference>
<feature type="compositionally biased region" description="Polar residues" evidence="1">
    <location>
        <begin position="143"/>
        <end position="153"/>
    </location>
</feature>
<feature type="compositionally biased region" description="Low complexity" evidence="1">
    <location>
        <begin position="192"/>
        <end position="202"/>
    </location>
</feature>
<evidence type="ECO:0000256" key="1">
    <source>
        <dbReference type="SAM" id="MobiDB-lite"/>
    </source>
</evidence>